<dbReference type="Proteomes" id="UP001140230">
    <property type="component" value="Unassembled WGS sequence"/>
</dbReference>
<proteinExistence type="predicted"/>
<organism evidence="1 2">
    <name type="scientific">Xanthomonas hortorum pv. hederae</name>
    <dbReference type="NCBI Taxonomy" id="453603"/>
    <lineage>
        <taxon>Bacteria</taxon>
        <taxon>Pseudomonadati</taxon>
        <taxon>Pseudomonadota</taxon>
        <taxon>Gammaproteobacteria</taxon>
        <taxon>Lysobacterales</taxon>
        <taxon>Lysobacteraceae</taxon>
        <taxon>Xanthomonas</taxon>
    </lineage>
</organism>
<dbReference type="AlphaFoldDB" id="A0A9X4H9X3"/>
<dbReference type="EMBL" id="JANWTP010000121">
    <property type="protein sequence ID" value="MDC8640408.1"/>
    <property type="molecule type" value="Genomic_DNA"/>
</dbReference>
<reference evidence="1" key="2">
    <citation type="submission" date="2022-08" db="EMBL/GenBank/DDBJ databases">
        <authorList>
            <person name="Iruegas-Bocardo F."/>
            <person name="Weisberg A.J."/>
            <person name="Riutta E.R."/>
            <person name="Kilday K."/>
            <person name="Bonkowski J.C."/>
            <person name="Creswell T."/>
            <person name="Daughtrey M.L."/>
            <person name="Rane K."/>
            <person name="Grunwald N.J."/>
            <person name="Chang J.H."/>
            <person name="Putnam M.L."/>
        </authorList>
    </citation>
    <scope>NUCLEOTIDE SEQUENCE</scope>
    <source>
        <strain evidence="1">22-338</strain>
    </source>
</reference>
<accession>A0A9X4H9X3</accession>
<sequence length="79" mass="9258">MRVETWHTFHPLEEQRFHRAIDADFDDFGTPADVLEFETAVPALAREHHGEVRLHHIDTIDAYAKLVEDIRLSLHNTKE</sequence>
<reference evidence="1" key="1">
    <citation type="journal article" date="2022" name="Phytopathology">
        <title>Whole genome sequencing-based tracing of a 2022 introduction and outbreak of Xanthomonas hortorum pv. pelargonii.</title>
        <authorList>
            <person name="Iruegas Bocardo F."/>
            <person name="Weisberg A.J."/>
            <person name="Riutta E.R."/>
            <person name="Kilday K.B."/>
            <person name="Bonkowski J.C."/>
            <person name="Creswell T.C."/>
            <person name="Daughtrey M."/>
            <person name="Rane K.K."/>
            <person name="Grunwald N.J."/>
            <person name="Chang J.H."/>
            <person name="Putnam M."/>
        </authorList>
    </citation>
    <scope>NUCLEOTIDE SEQUENCE</scope>
    <source>
        <strain evidence="1">22-338</strain>
    </source>
</reference>
<dbReference type="RefSeq" id="WP_273664675.1">
    <property type="nucleotide sequence ID" value="NZ_CP168178.1"/>
</dbReference>
<gene>
    <name evidence="1" type="ORF">NY667_22045</name>
</gene>
<name>A0A9X4H9X3_9XANT</name>
<evidence type="ECO:0000313" key="1">
    <source>
        <dbReference type="EMBL" id="MDC8640408.1"/>
    </source>
</evidence>
<evidence type="ECO:0000313" key="2">
    <source>
        <dbReference type="Proteomes" id="UP001140230"/>
    </source>
</evidence>
<comment type="caution">
    <text evidence="1">The sequence shown here is derived from an EMBL/GenBank/DDBJ whole genome shotgun (WGS) entry which is preliminary data.</text>
</comment>
<protein>
    <submittedName>
        <fullName evidence="1">Uncharacterized protein</fullName>
    </submittedName>
</protein>